<proteinExistence type="predicted"/>
<name>A0A2A9PCJ0_OPHUN</name>
<evidence type="ECO:0000313" key="2">
    <source>
        <dbReference type="EMBL" id="PFH58603.1"/>
    </source>
</evidence>
<keyword evidence="3" id="KW-1185">Reference proteome</keyword>
<dbReference type="EMBL" id="LAZP02000276">
    <property type="protein sequence ID" value="PFH58603.1"/>
    <property type="molecule type" value="Genomic_DNA"/>
</dbReference>
<feature type="compositionally biased region" description="Polar residues" evidence="1">
    <location>
        <begin position="47"/>
        <end position="61"/>
    </location>
</feature>
<gene>
    <name evidence="2" type="ORF">XA68_13463</name>
</gene>
<comment type="caution">
    <text evidence="2">The sequence shown here is derived from an EMBL/GenBank/DDBJ whole genome shotgun (WGS) entry which is preliminary data.</text>
</comment>
<feature type="compositionally biased region" description="Acidic residues" evidence="1">
    <location>
        <begin position="8"/>
        <end position="28"/>
    </location>
</feature>
<feature type="region of interest" description="Disordered" evidence="1">
    <location>
        <begin position="1"/>
        <end position="116"/>
    </location>
</feature>
<dbReference type="Proteomes" id="UP000037136">
    <property type="component" value="Unassembled WGS sequence"/>
</dbReference>
<reference evidence="2 3" key="1">
    <citation type="journal article" date="2015" name="BMC Genomics">
        <title>Gene expression during zombie ant biting behavior reflects the complexity underlying fungal parasitic behavioral manipulation.</title>
        <authorList>
            <person name="de Bekker C."/>
            <person name="Ohm R.A."/>
            <person name="Loreto R.G."/>
            <person name="Sebastian A."/>
            <person name="Albert I."/>
            <person name="Merrow M."/>
            <person name="Brachmann A."/>
            <person name="Hughes D.P."/>
        </authorList>
    </citation>
    <scope>NUCLEOTIDE SEQUENCE [LARGE SCALE GENOMIC DNA]</scope>
    <source>
        <strain evidence="2 3">SC16a</strain>
    </source>
</reference>
<dbReference type="AlphaFoldDB" id="A0A2A9PCJ0"/>
<evidence type="ECO:0000313" key="3">
    <source>
        <dbReference type="Proteomes" id="UP000037136"/>
    </source>
</evidence>
<organism evidence="2 3">
    <name type="scientific">Ophiocordyceps unilateralis</name>
    <name type="common">Zombie-ant fungus</name>
    <name type="synonym">Torrubia unilateralis</name>
    <dbReference type="NCBI Taxonomy" id="268505"/>
    <lineage>
        <taxon>Eukaryota</taxon>
        <taxon>Fungi</taxon>
        <taxon>Dikarya</taxon>
        <taxon>Ascomycota</taxon>
        <taxon>Pezizomycotina</taxon>
        <taxon>Sordariomycetes</taxon>
        <taxon>Hypocreomycetidae</taxon>
        <taxon>Hypocreales</taxon>
        <taxon>Ophiocordycipitaceae</taxon>
        <taxon>Ophiocordyceps</taxon>
    </lineage>
</organism>
<protein>
    <submittedName>
        <fullName evidence="2">Uncharacterized protein</fullName>
    </submittedName>
</protein>
<evidence type="ECO:0000256" key="1">
    <source>
        <dbReference type="SAM" id="MobiDB-lite"/>
    </source>
</evidence>
<reference evidence="2 3" key="2">
    <citation type="journal article" date="2017" name="Sci. Rep.">
        <title>Ant-infecting Ophiocordyceps genomes reveal a high diversity of potential behavioral manipulation genes and a possible major role for enterotoxins.</title>
        <authorList>
            <person name="de Bekker C."/>
            <person name="Ohm R.A."/>
            <person name="Evans H.C."/>
            <person name="Brachmann A."/>
            <person name="Hughes D.P."/>
        </authorList>
    </citation>
    <scope>NUCLEOTIDE SEQUENCE [LARGE SCALE GENOMIC DNA]</scope>
    <source>
        <strain evidence="2 3">SC16a</strain>
    </source>
</reference>
<sequence>MLRAAAEGEGEEGEEEEEEKQEEEEEEEKEKKKEEEEEEEEAVCCSWASNQHRSRSAQGQSGHALCLRPRQRPPTSKTHGSVQRAACSLQVRTDLHQRQNTQRKSADRIGSFDFHAPKRPADATIVVPQSRVELVGPLPVVPV</sequence>
<accession>A0A2A9PCJ0</accession>